<dbReference type="HAMAP" id="MF_01401">
    <property type="entry name" value="MsrA"/>
    <property type="match status" value="1"/>
</dbReference>
<dbReference type="Pfam" id="PF01625">
    <property type="entry name" value="PMSR"/>
    <property type="match status" value="1"/>
</dbReference>
<keyword evidence="10" id="KW-1133">Transmembrane helix</keyword>
<evidence type="ECO:0000256" key="10">
    <source>
        <dbReference type="SAM" id="Phobius"/>
    </source>
</evidence>
<accession>A0A8D0BCF9</accession>
<dbReference type="Proteomes" id="UP000694421">
    <property type="component" value="Unplaced"/>
</dbReference>
<comment type="catalytic activity">
    <reaction evidence="8">
        <text>[thioredoxin]-disulfide + L-methionine + H2O = L-methionine (S)-S-oxide + [thioredoxin]-dithiol</text>
        <dbReference type="Rhea" id="RHEA:19993"/>
        <dbReference type="Rhea" id="RHEA-COMP:10698"/>
        <dbReference type="Rhea" id="RHEA-COMP:10700"/>
        <dbReference type="ChEBI" id="CHEBI:15377"/>
        <dbReference type="ChEBI" id="CHEBI:29950"/>
        <dbReference type="ChEBI" id="CHEBI:50058"/>
        <dbReference type="ChEBI" id="CHEBI:57844"/>
        <dbReference type="ChEBI" id="CHEBI:58772"/>
        <dbReference type="EC" id="1.8.4.11"/>
    </reaction>
</comment>
<evidence type="ECO:0000256" key="5">
    <source>
        <dbReference type="ARBA" id="ARBA00030273"/>
    </source>
</evidence>
<comment type="catalytic activity">
    <reaction evidence="7">
        <text>L-methionyl-[protein] + [thioredoxin]-disulfide + H2O = L-methionyl-(S)-S-oxide-[protein] + [thioredoxin]-dithiol</text>
        <dbReference type="Rhea" id="RHEA:14217"/>
        <dbReference type="Rhea" id="RHEA-COMP:10698"/>
        <dbReference type="Rhea" id="RHEA-COMP:10700"/>
        <dbReference type="Rhea" id="RHEA-COMP:12313"/>
        <dbReference type="Rhea" id="RHEA-COMP:12315"/>
        <dbReference type="ChEBI" id="CHEBI:15377"/>
        <dbReference type="ChEBI" id="CHEBI:16044"/>
        <dbReference type="ChEBI" id="CHEBI:29950"/>
        <dbReference type="ChEBI" id="CHEBI:44120"/>
        <dbReference type="ChEBI" id="CHEBI:50058"/>
        <dbReference type="EC" id="1.8.4.11"/>
    </reaction>
</comment>
<dbReference type="InterPro" id="IPR002569">
    <property type="entry name" value="Met_Sox_Rdtase_MsrA_dom"/>
</dbReference>
<dbReference type="InterPro" id="IPR036509">
    <property type="entry name" value="Met_Sox_Rdtase_MsrA_sf"/>
</dbReference>
<evidence type="ECO:0000256" key="7">
    <source>
        <dbReference type="ARBA" id="ARBA00047806"/>
    </source>
</evidence>
<comment type="function">
    <text evidence="4">Has an important function as a repair enzyme for proteins that have been inactivated by oxidation. Catalyzes the reversible oxidation-reduction of methionine sulfoxide in proteins to methionine.</text>
</comment>
<evidence type="ECO:0000256" key="4">
    <source>
        <dbReference type="ARBA" id="ARBA00024679"/>
    </source>
</evidence>
<evidence type="ECO:0000313" key="13">
    <source>
        <dbReference type="Proteomes" id="UP000694421"/>
    </source>
</evidence>
<organism evidence="12 13">
    <name type="scientific">Salvator merianae</name>
    <name type="common">Argentine black and white tegu</name>
    <name type="synonym">Tupinambis merianae</name>
    <dbReference type="NCBI Taxonomy" id="96440"/>
    <lineage>
        <taxon>Eukaryota</taxon>
        <taxon>Metazoa</taxon>
        <taxon>Chordata</taxon>
        <taxon>Craniata</taxon>
        <taxon>Vertebrata</taxon>
        <taxon>Euteleostomi</taxon>
        <taxon>Lepidosauria</taxon>
        <taxon>Squamata</taxon>
        <taxon>Bifurcata</taxon>
        <taxon>Unidentata</taxon>
        <taxon>Episquamata</taxon>
        <taxon>Laterata</taxon>
        <taxon>Teiioidea</taxon>
        <taxon>Teiidae</taxon>
        <taxon>Salvator</taxon>
    </lineage>
</organism>
<evidence type="ECO:0000313" key="12">
    <source>
        <dbReference type="Ensembl" id="ENSSMRP00000003343.1"/>
    </source>
</evidence>
<dbReference type="EC" id="1.8.4.11" evidence="2"/>
<dbReference type="FunFam" id="3.30.1060.10:FF:000001">
    <property type="entry name" value="Peptide methionine sulfoxide reductase MsrA"/>
    <property type="match status" value="1"/>
</dbReference>
<reference evidence="12" key="2">
    <citation type="submission" date="2025-09" db="UniProtKB">
        <authorList>
            <consortium name="Ensembl"/>
        </authorList>
    </citation>
    <scope>IDENTIFICATION</scope>
</reference>
<proteinExistence type="inferred from homology"/>
<dbReference type="NCBIfam" id="TIGR00401">
    <property type="entry name" value="msrA"/>
    <property type="match status" value="1"/>
</dbReference>
<dbReference type="GO" id="GO:0034599">
    <property type="term" value="P:cellular response to oxidative stress"/>
    <property type="evidence" value="ECO:0007669"/>
    <property type="project" value="TreeGrafter"/>
</dbReference>
<sequence>MPYKKSGCFATHSSDGIGGKRNWHHLEMKLLNLFHNVLVSYSLTFFILFPDIQNLMWVEGTRWASKRVWAGAGLKEGASHAVNKNPMYPPFPAGMQMAIFGMGCFWGAERMFWKLPGVFSTQVGFSGGITPNPTYKEVRSGMTAHAEVVRVVFDPQIISYEDLLKYFWENHDPTQGMKQYEDFGTQYRSAIYTIGAKQMESALKSKIAYEQELARRQLGPITTEIQEAGDFYYAEDYHQQYLHKNPDGFCGLKGTGVACLIVK</sequence>
<dbReference type="SUPFAM" id="SSF55068">
    <property type="entry name" value="Peptide methionine sulfoxide reductase"/>
    <property type="match status" value="1"/>
</dbReference>
<name>A0A8D0BCF9_SALMN</name>
<keyword evidence="10" id="KW-0812">Transmembrane</keyword>
<dbReference type="AlphaFoldDB" id="A0A8D0BCF9"/>
<evidence type="ECO:0000256" key="9">
    <source>
        <dbReference type="ARBA" id="ARBA00067384"/>
    </source>
</evidence>
<feature type="transmembrane region" description="Helical" evidence="10">
    <location>
        <begin position="30"/>
        <end position="49"/>
    </location>
</feature>
<feature type="domain" description="Peptide methionine sulphoxide reductase MsrA" evidence="11">
    <location>
        <begin position="98"/>
        <end position="250"/>
    </location>
</feature>
<evidence type="ECO:0000256" key="6">
    <source>
        <dbReference type="ARBA" id="ARBA00030643"/>
    </source>
</evidence>
<dbReference type="Ensembl" id="ENSSMRT00000003987.1">
    <property type="protein sequence ID" value="ENSSMRP00000003343.1"/>
    <property type="gene ID" value="ENSSMRG00000002803.1"/>
</dbReference>
<keyword evidence="10" id="KW-0472">Membrane</keyword>
<keyword evidence="3" id="KW-0560">Oxidoreductase</keyword>
<evidence type="ECO:0000256" key="2">
    <source>
        <dbReference type="ARBA" id="ARBA00012502"/>
    </source>
</evidence>
<dbReference type="PANTHER" id="PTHR42799">
    <property type="entry name" value="MITOCHONDRIAL PEPTIDE METHIONINE SULFOXIDE REDUCTASE"/>
    <property type="match status" value="1"/>
</dbReference>
<dbReference type="PANTHER" id="PTHR42799:SF2">
    <property type="entry name" value="MITOCHONDRIAL PEPTIDE METHIONINE SULFOXIDE REDUCTASE"/>
    <property type="match status" value="1"/>
</dbReference>
<protein>
    <recommendedName>
        <fullName evidence="9">Mitochondrial peptide methionine sulfoxide reductase</fullName>
        <ecNumber evidence="2">1.8.4.11</ecNumber>
    </recommendedName>
    <alternativeName>
        <fullName evidence="6">Peptide-methionine (S)-S-oxide reductase</fullName>
    </alternativeName>
    <alternativeName>
        <fullName evidence="5">Protein-methionine-S-oxide reductase</fullName>
    </alternativeName>
</protein>
<dbReference type="Gene3D" id="3.30.1060.10">
    <property type="entry name" value="Peptide methionine sulphoxide reductase MsrA"/>
    <property type="match status" value="1"/>
</dbReference>
<dbReference type="GeneTree" id="ENSGT00390000003823"/>
<dbReference type="GO" id="GO:0008113">
    <property type="term" value="F:peptide-methionine (S)-S-oxide reductase activity"/>
    <property type="evidence" value="ECO:0007669"/>
    <property type="project" value="UniProtKB-EC"/>
</dbReference>
<dbReference type="InterPro" id="IPR050162">
    <property type="entry name" value="MsrA_MetSO_reductase"/>
</dbReference>
<reference evidence="12" key="1">
    <citation type="submission" date="2025-08" db="UniProtKB">
        <authorList>
            <consortium name="Ensembl"/>
        </authorList>
    </citation>
    <scope>IDENTIFICATION</scope>
</reference>
<evidence type="ECO:0000259" key="11">
    <source>
        <dbReference type="Pfam" id="PF01625"/>
    </source>
</evidence>
<evidence type="ECO:0000256" key="1">
    <source>
        <dbReference type="ARBA" id="ARBA00005591"/>
    </source>
</evidence>
<evidence type="ECO:0000256" key="3">
    <source>
        <dbReference type="ARBA" id="ARBA00023002"/>
    </source>
</evidence>
<dbReference type="GO" id="GO:0005737">
    <property type="term" value="C:cytoplasm"/>
    <property type="evidence" value="ECO:0007669"/>
    <property type="project" value="TreeGrafter"/>
</dbReference>
<keyword evidence="13" id="KW-1185">Reference proteome</keyword>
<comment type="similarity">
    <text evidence="1">Belongs to the MsrA Met sulfoxide reductase family.</text>
</comment>
<evidence type="ECO:0000256" key="8">
    <source>
        <dbReference type="ARBA" id="ARBA00048782"/>
    </source>
</evidence>